<evidence type="ECO:0000256" key="5">
    <source>
        <dbReference type="ARBA" id="ARBA00023239"/>
    </source>
</evidence>
<dbReference type="NCBIfam" id="NF002109">
    <property type="entry name" value="PRK00951.1-5"/>
    <property type="match status" value="1"/>
</dbReference>
<dbReference type="RefSeq" id="WP_184095943.1">
    <property type="nucleotide sequence ID" value="NZ_AP023367.1"/>
</dbReference>
<sequence>MARRAVIERKTKETDINLTVDLDGTGNAQIDTGIGFFDHMLHSFARHGFFDLTLKVTGDLYVDGHHTVEDTGIVLGQAIKQALGDKKGIKRYGSTMLPMDETLALCAIDLSGRPYLVFDVELTTDRVGYLDTELVKEFFYAISYSAGMNLHIKVLHGSNNHHIIEAIFKAFARALDEASAKDERIQDVLSTKGVVD</sequence>
<dbReference type="GO" id="GO:0005737">
    <property type="term" value="C:cytoplasm"/>
    <property type="evidence" value="ECO:0007669"/>
    <property type="project" value="UniProtKB-SubCell"/>
</dbReference>
<dbReference type="PANTHER" id="PTHR23133:SF2">
    <property type="entry name" value="IMIDAZOLEGLYCEROL-PHOSPHATE DEHYDRATASE"/>
    <property type="match status" value="1"/>
</dbReference>
<evidence type="ECO:0000256" key="2">
    <source>
        <dbReference type="ARBA" id="ARBA00016664"/>
    </source>
</evidence>
<gene>
    <name evidence="6 8" type="primary">hisB</name>
    <name evidence="8" type="ORF">acsn021_27600</name>
</gene>
<comment type="similarity">
    <text evidence="6 7">Belongs to the imidazoleglycerol-phosphate dehydratase family.</text>
</comment>
<proteinExistence type="inferred from homology"/>
<keyword evidence="3 6" id="KW-0028">Amino-acid biosynthesis</keyword>
<keyword evidence="5 6" id="KW-0456">Lyase</keyword>
<dbReference type="InterPro" id="IPR000807">
    <property type="entry name" value="ImidazoleglycerolP_deHydtase"/>
</dbReference>
<comment type="pathway">
    <text evidence="1 6 7">Amino-acid biosynthesis; L-histidine biosynthesis; L-histidine from 5-phospho-alpha-D-ribose 1-diphosphate: step 6/9.</text>
</comment>
<dbReference type="FunFam" id="3.30.230.40:FF:000001">
    <property type="entry name" value="Imidazoleglycerol-phosphate dehydratase HisB"/>
    <property type="match status" value="1"/>
</dbReference>
<dbReference type="NCBIfam" id="NF002111">
    <property type="entry name" value="PRK00951.2-1"/>
    <property type="match status" value="1"/>
</dbReference>
<keyword evidence="6" id="KW-0963">Cytoplasm</keyword>
<dbReference type="PROSITE" id="PS00954">
    <property type="entry name" value="IGP_DEHYDRATASE_1"/>
    <property type="match status" value="1"/>
</dbReference>
<accession>A0A6S6R8C5</accession>
<dbReference type="HAMAP" id="MF_00076">
    <property type="entry name" value="HisB"/>
    <property type="match status" value="1"/>
</dbReference>
<dbReference type="KEGG" id="acel:acsn021_27600"/>
<comment type="subcellular location">
    <subcellularLocation>
        <location evidence="6 7">Cytoplasm</location>
    </subcellularLocation>
</comment>
<comment type="catalytic activity">
    <reaction evidence="6 7">
        <text>D-erythro-1-(imidazol-4-yl)glycerol 3-phosphate = 3-(imidazol-4-yl)-2-oxopropyl phosphate + H2O</text>
        <dbReference type="Rhea" id="RHEA:11040"/>
        <dbReference type="ChEBI" id="CHEBI:15377"/>
        <dbReference type="ChEBI" id="CHEBI:57766"/>
        <dbReference type="ChEBI" id="CHEBI:58278"/>
        <dbReference type="EC" id="4.2.1.19"/>
    </reaction>
</comment>
<dbReference type="UniPathway" id="UPA00031">
    <property type="reaction ID" value="UER00011"/>
</dbReference>
<protein>
    <recommendedName>
        <fullName evidence="2 6">Imidazoleglycerol-phosphate dehydratase</fullName>
        <shortName evidence="6">IGPD</shortName>
        <ecNumber evidence="6 7">4.2.1.19</ecNumber>
    </recommendedName>
</protein>
<dbReference type="EMBL" id="AP023367">
    <property type="protein sequence ID" value="BCJ95191.1"/>
    <property type="molecule type" value="Genomic_DNA"/>
</dbReference>
<dbReference type="Proteomes" id="UP000515561">
    <property type="component" value="Chromosome"/>
</dbReference>
<dbReference type="GO" id="GO:0004424">
    <property type="term" value="F:imidazoleglycerol-phosphate dehydratase activity"/>
    <property type="evidence" value="ECO:0007669"/>
    <property type="project" value="UniProtKB-UniRule"/>
</dbReference>
<keyword evidence="4 6" id="KW-0368">Histidine biosynthesis</keyword>
<dbReference type="FunFam" id="3.30.230.40:FF:000003">
    <property type="entry name" value="Imidazoleglycerol-phosphate dehydratase HisB"/>
    <property type="match status" value="1"/>
</dbReference>
<dbReference type="NCBIfam" id="NF002107">
    <property type="entry name" value="PRK00951.1-2"/>
    <property type="match status" value="1"/>
</dbReference>
<evidence type="ECO:0000256" key="6">
    <source>
        <dbReference type="HAMAP-Rule" id="MF_00076"/>
    </source>
</evidence>
<organism evidence="8 9">
    <name type="scientific">Anaerocolumna cellulosilytica</name>
    <dbReference type="NCBI Taxonomy" id="433286"/>
    <lineage>
        <taxon>Bacteria</taxon>
        <taxon>Bacillati</taxon>
        <taxon>Bacillota</taxon>
        <taxon>Clostridia</taxon>
        <taxon>Lachnospirales</taxon>
        <taxon>Lachnospiraceae</taxon>
        <taxon>Anaerocolumna</taxon>
    </lineage>
</organism>
<evidence type="ECO:0000256" key="7">
    <source>
        <dbReference type="RuleBase" id="RU000599"/>
    </source>
</evidence>
<dbReference type="PROSITE" id="PS00955">
    <property type="entry name" value="IGP_DEHYDRATASE_2"/>
    <property type="match status" value="1"/>
</dbReference>
<dbReference type="CDD" id="cd07914">
    <property type="entry name" value="IGPD"/>
    <property type="match status" value="1"/>
</dbReference>
<evidence type="ECO:0000256" key="1">
    <source>
        <dbReference type="ARBA" id="ARBA00005047"/>
    </source>
</evidence>
<dbReference type="NCBIfam" id="NF002114">
    <property type="entry name" value="PRK00951.2-4"/>
    <property type="match status" value="1"/>
</dbReference>
<dbReference type="InterPro" id="IPR020565">
    <property type="entry name" value="ImidazoleglycerP_deHydtase_CS"/>
</dbReference>
<dbReference type="Gene3D" id="3.30.230.40">
    <property type="entry name" value="Imidazole glycerol phosphate dehydratase, domain 1"/>
    <property type="match status" value="2"/>
</dbReference>
<name>A0A6S6R8C5_9FIRM</name>
<dbReference type="Pfam" id="PF00475">
    <property type="entry name" value="IGPD"/>
    <property type="match status" value="1"/>
</dbReference>
<dbReference type="SUPFAM" id="SSF54211">
    <property type="entry name" value="Ribosomal protein S5 domain 2-like"/>
    <property type="match status" value="2"/>
</dbReference>
<evidence type="ECO:0000313" key="8">
    <source>
        <dbReference type="EMBL" id="BCJ95191.1"/>
    </source>
</evidence>
<dbReference type="InterPro" id="IPR020568">
    <property type="entry name" value="Ribosomal_Su5_D2-typ_SF"/>
</dbReference>
<dbReference type="NCBIfam" id="NF002116">
    <property type="entry name" value="PRK00951.2-6"/>
    <property type="match status" value="1"/>
</dbReference>
<evidence type="ECO:0000256" key="3">
    <source>
        <dbReference type="ARBA" id="ARBA00022605"/>
    </source>
</evidence>
<evidence type="ECO:0000256" key="4">
    <source>
        <dbReference type="ARBA" id="ARBA00023102"/>
    </source>
</evidence>
<keyword evidence="9" id="KW-1185">Reference proteome</keyword>
<evidence type="ECO:0000313" key="9">
    <source>
        <dbReference type="Proteomes" id="UP000515561"/>
    </source>
</evidence>
<dbReference type="InterPro" id="IPR038494">
    <property type="entry name" value="IGPD_sf"/>
</dbReference>
<dbReference type="PANTHER" id="PTHR23133">
    <property type="entry name" value="IMIDAZOLEGLYCEROL-PHOSPHATE DEHYDRATASE HIS7"/>
    <property type="match status" value="1"/>
</dbReference>
<reference evidence="8 9" key="1">
    <citation type="journal article" date="2016" name="Int. J. Syst. Evol. Microbiol.">
        <title>Descriptions of Anaerotaenia torta gen. nov., sp. nov. and Anaerocolumna cellulosilytica gen. nov., sp. nov. isolated from a methanogenic reactor of cattle waste.</title>
        <authorList>
            <person name="Uek A."/>
            <person name="Ohtaki Y."/>
            <person name="Kaku N."/>
            <person name="Ueki K."/>
        </authorList>
    </citation>
    <scope>NUCLEOTIDE SEQUENCE [LARGE SCALE GENOMIC DNA]</scope>
    <source>
        <strain evidence="8 9">SN021</strain>
    </source>
</reference>
<dbReference type="NCBIfam" id="NF002115">
    <property type="entry name" value="PRK00951.2-5"/>
    <property type="match status" value="1"/>
</dbReference>
<dbReference type="GO" id="GO:0000105">
    <property type="term" value="P:L-histidine biosynthetic process"/>
    <property type="evidence" value="ECO:0007669"/>
    <property type="project" value="UniProtKB-UniRule"/>
</dbReference>
<dbReference type="AlphaFoldDB" id="A0A6S6R8C5"/>
<dbReference type="EC" id="4.2.1.19" evidence="6 7"/>